<proteinExistence type="inferred from homology"/>
<evidence type="ECO:0000313" key="4">
    <source>
        <dbReference type="Proteomes" id="UP000031307"/>
    </source>
</evidence>
<name>A0A0C1EAP6_9BACT</name>
<evidence type="ECO:0000256" key="2">
    <source>
        <dbReference type="PROSITE-ProRule" id="PRU01282"/>
    </source>
</evidence>
<dbReference type="PATRIC" id="fig|83552.4.peg.638"/>
<comment type="similarity">
    <text evidence="1 2">Belongs to the ArsC family.</text>
</comment>
<dbReference type="Gene3D" id="3.40.30.10">
    <property type="entry name" value="Glutaredoxin"/>
    <property type="match status" value="1"/>
</dbReference>
<protein>
    <submittedName>
        <fullName evidence="3">Uncharacterized protein YusI</fullName>
    </submittedName>
</protein>
<evidence type="ECO:0000313" key="3">
    <source>
        <dbReference type="EMBL" id="KIA78182.1"/>
    </source>
</evidence>
<dbReference type="Proteomes" id="UP000031307">
    <property type="component" value="Unassembled WGS sequence"/>
</dbReference>
<evidence type="ECO:0000256" key="1">
    <source>
        <dbReference type="ARBA" id="ARBA00007198"/>
    </source>
</evidence>
<dbReference type="Pfam" id="PF03960">
    <property type="entry name" value="ArsC"/>
    <property type="match status" value="1"/>
</dbReference>
<dbReference type="RefSeq" id="WP_006340425.1">
    <property type="nucleotide sequence ID" value="NZ_BAWW01000038.1"/>
</dbReference>
<organism evidence="3 4">
    <name type="scientific">Parachlamydia acanthamoebae</name>
    <dbReference type="NCBI Taxonomy" id="83552"/>
    <lineage>
        <taxon>Bacteria</taxon>
        <taxon>Pseudomonadati</taxon>
        <taxon>Chlamydiota</taxon>
        <taxon>Chlamydiia</taxon>
        <taxon>Parachlamydiales</taxon>
        <taxon>Parachlamydiaceae</taxon>
        <taxon>Parachlamydia</taxon>
    </lineage>
</organism>
<dbReference type="PANTHER" id="PTHR30041">
    <property type="entry name" value="ARSENATE REDUCTASE"/>
    <property type="match status" value="1"/>
</dbReference>
<sequence length="118" mass="13706">MALKVYSYQKCSTCQKAQKFLDHAQIAYQVLPIKEQPPSVEELKTALDYVQGDLKKLLNTSGEEYRKLNLKERLSEMTQEEIFKMMSQNGMLVKRPFVLGKDFVLLGFKEEAWKAKLL</sequence>
<reference evidence="3 4" key="1">
    <citation type="journal article" date="2014" name="Mol. Biol. Evol.">
        <title>Massive expansion of Ubiquitination-related gene families within the Chlamydiae.</title>
        <authorList>
            <person name="Domman D."/>
            <person name="Collingro A."/>
            <person name="Lagkouvardos I."/>
            <person name="Gehre L."/>
            <person name="Weinmaier T."/>
            <person name="Rattei T."/>
            <person name="Subtil A."/>
            <person name="Horn M."/>
        </authorList>
    </citation>
    <scope>NUCLEOTIDE SEQUENCE [LARGE SCALE GENOMIC DNA]</scope>
    <source>
        <strain evidence="3 4">OEW1</strain>
    </source>
</reference>
<dbReference type="CDD" id="cd03036">
    <property type="entry name" value="ArsC_like"/>
    <property type="match status" value="1"/>
</dbReference>
<dbReference type="PANTHER" id="PTHR30041:SF8">
    <property type="entry name" value="PROTEIN YFFB"/>
    <property type="match status" value="1"/>
</dbReference>
<dbReference type="PROSITE" id="PS51353">
    <property type="entry name" value="ARSC"/>
    <property type="match status" value="1"/>
</dbReference>
<dbReference type="InterPro" id="IPR006504">
    <property type="entry name" value="Tscrpt_reg_Spx/MgsR"/>
</dbReference>
<comment type="caution">
    <text evidence="3">The sequence shown here is derived from an EMBL/GenBank/DDBJ whole genome shotgun (WGS) entry which is preliminary data.</text>
</comment>
<accession>A0A0C1EAP6</accession>
<gene>
    <name evidence="3" type="primary">yusI</name>
    <name evidence="3" type="ORF">DB43_EO00180</name>
</gene>
<dbReference type="InterPro" id="IPR036249">
    <property type="entry name" value="Thioredoxin-like_sf"/>
</dbReference>
<dbReference type="InterPro" id="IPR006660">
    <property type="entry name" value="Arsenate_reductase-like"/>
</dbReference>
<dbReference type="SUPFAM" id="SSF52833">
    <property type="entry name" value="Thioredoxin-like"/>
    <property type="match status" value="1"/>
</dbReference>
<dbReference type="AlphaFoldDB" id="A0A0C1EAP6"/>
<dbReference type="EMBL" id="JSAM01000034">
    <property type="protein sequence ID" value="KIA78182.1"/>
    <property type="molecule type" value="Genomic_DNA"/>
</dbReference>
<dbReference type="OMA" id="PMRNTSG"/>
<dbReference type="NCBIfam" id="TIGR01617">
    <property type="entry name" value="arsC_related"/>
    <property type="match status" value="1"/>
</dbReference>